<name>A0A2J6RHS9_HYAVF</name>
<dbReference type="AlphaFoldDB" id="A0A2J6RHS9"/>
<gene>
    <name evidence="2" type="ORF">L207DRAFT_431035</name>
</gene>
<evidence type="ECO:0000256" key="1">
    <source>
        <dbReference type="SAM" id="SignalP"/>
    </source>
</evidence>
<evidence type="ECO:0000313" key="2">
    <source>
        <dbReference type="EMBL" id="PMD38061.1"/>
    </source>
</evidence>
<dbReference type="OrthoDB" id="5358886at2759"/>
<dbReference type="Proteomes" id="UP000235786">
    <property type="component" value="Unassembled WGS sequence"/>
</dbReference>
<feature type="signal peptide" evidence="1">
    <location>
        <begin position="1"/>
        <end position="19"/>
    </location>
</feature>
<keyword evidence="1" id="KW-0732">Signal</keyword>
<feature type="chain" id="PRO_5014422997" description="Apple domain-containing protein" evidence="1">
    <location>
        <begin position="20"/>
        <end position="326"/>
    </location>
</feature>
<sequence length="326" mass="36197">MLFHSLLATILVAAATVEGQFKPAINNTLETGVQTECKTCPYTLCTNKEFYTYSTVVTLECWTSGDSIGNDTTWLQTSDGCYVTQYDLADYNGTYEDDLSFCGIESVEEHLTLHPTTVQYDSECNICPDNGDCVTVEYIPAGTELVTTCWTDFGSAVLGDTTWVKTTDNCYISETGLLYPANRYILANCGAIGFLQVNYTGPYNIADTATIGKAGKASKAIGRSAIPIPEPIEETGTKGNFLINLTVGNDYADCRSCANITCNIEERYHFNQSVLAQCYEETTSTNPNETFWYETTDFCFVKTVDFWEDFGDQYNFPSCDYFKSSR</sequence>
<protein>
    <recommendedName>
        <fullName evidence="4">Apple domain-containing protein</fullName>
    </recommendedName>
</protein>
<dbReference type="EMBL" id="KZ613948">
    <property type="protein sequence ID" value="PMD38061.1"/>
    <property type="molecule type" value="Genomic_DNA"/>
</dbReference>
<evidence type="ECO:0008006" key="4">
    <source>
        <dbReference type="Google" id="ProtNLM"/>
    </source>
</evidence>
<accession>A0A2J6RHS9</accession>
<keyword evidence="3" id="KW-1185">Reference proteome</keyword>
<reference evidence="2 3" key="1">
    <citation type="submission" date="2016-04" db="EMBL/GenBank/DDBJ databases">
        <title>A degradative enzymes factory behind the ericoid mycorrhizal symbiosis.</title>
        <authorList>
            <consortium name="DOE Joint Genome Institute"/>
            <person name="Martino E."/>
            <person name="Morin E."/>
            <person name="Grelet G."/>
            <person name="Kuo A."/>
            <person name="Kohler A."/>
            <person name="Daghino S."/>
            <person name="Barry K."/>
            <person name="Choi C."/>
            <person name="Cichocki N."/>
            <person name="Clum A."/>
            <person name="Copeland A."/>
            <person name="Hainaut M."/>
            <person name="Haridas S."/>
            <person name="Labutti K."/>
            <person name="Lindquist E."/>
            <person name="Lipzen A."/>
            <person name="Khouja H.-R."/>
            <person name="Murat C."/>
            <person name="Ohm R."/>
            <person name="Olson A."/>
            <person name="Spatafora J."/>
            <person name="Veneault-Fourrey C."/>
            <person name="Henrissat B."/>
            <person name="Grigoriev I."/>
            <person name="Martin F."/>
            <person name="Perotto S."/>
        </authorList>
    </citation>
    <scope>NUCLEOTIDE SEQUENCE [LARGE SCALE GENOMIC DNA]</scope>
    <source>
        <strain evidence="2 3">F</strain>
    </source>
</reference>
<organism evidence="2 3">
    <name type="scientific">Hyaloscypha variabilis (strain UAMH 11265 / GT02V1 / F)</name>
    <name type="common">Meliniomyces variabilis</name>
    <dbReference type="NCBI Taxonomy" id="1149755"/>
    <lineage>
        <taxon>Eukaryota</taxon>
        <taxon>Fungi</taxon>
        <taxon>Dikarya</taxon>
        <taxon>Ascomycota</taxon>
        <taxon>Pezizomycotina</taxon>
        <taxon>Leotiomycetes</taxon>
        <taxon>Helotiales</taxon>
        <taxon>Hyaloscyphaceae</taxon>
        <taxon>Hyaloscypha</taxon>
        <taxon>Hyaloscypha variabilis</taxon>
    </lineage>
</organism>
<proteinExistence type="predicted"/>
<evidence type="ECO:0000313" key="3">
    <source>
        <dbReference type="Proteomes" id="UP000235786"/>
    </source>
</evidence>